<keyword evidence="1" id="KW-1133">Transmembrane helix</keyword>
<dbReference type="HOGENOM" id="CLU_2344919_0_0_9"/>
<organism evidence="2 3">
    <name type="scientific">Ruminococcus callidus ATCC 27760</name>
    <dbReference type="NCBI Taxonomy" id="411473"/>
    <lineage>
        <taxon>Bacteria</taxon>
        <taxon>Bacillati</taxon>
        <taxon>Bacillota</taxon>
        <taxon>Clostridia</taxon>
        <taxon>Eubacteriales</taxon>
        <taxon>Oscillospiraceae</taxon>
        <taxon>Ruminococcus</taxon>
    </lineage>
</organism>
<dbReference type="AlphaFoldDB" id="U2LWU3"/>
<keyword evidence="3" id="KW-1185">Reference proteome</keyword>
<name>U2LWU3_9FIRM</name>
<gene>
    <name evidence="2" type="ORF">RUMCAL_02128</name>
</gene>
<reference evidence="2 3" key="1">
    <citation type="submission" date="2013-07" db="EMBL/GenBank/DDBJ databases">
        <authorList>
            <person name="Weinstock G."/>
            <person name="Sodergren E."/>
            <person name="Wylie T."/>
            <person name="Fulton L."/>
            <person name="Fulton R."/>
            <person name="Fronick C."/>
            <person name="O'Laughlin M."/>
            <person name="Godfrey J."/>
            <person name="Miner T."/>
            <person name="Herter B."/>
            <person name="Appelbaum E."/>
            <person name="Cordes M."/>
            <person name="Lek S."/>
            <person name="Wollam A."/>
            <person name="Pepin K.H."/>
            <person name="Palsikar V.B."/>
            <person name="Mitreva M."/>
            <person name="Wilson R.K."/>
        </authorList>
    </citation>
    <scope>NUCLEOTIDE SEQUENCE [LARGE SCALE GENOMIC DNA]</scope>
    <source>
        <strain evidence="2 3">ATCC 27760</strain>
    </source>
</reference>
<evidence type="ECO:0000313" key="2">
    <source>
        <dbReference type="EMBL" id="ERJ93959.1"/>
    </source>
</evidence>
<dbReference type="Proteomes" id="UP000016662">
    <property type="component" value="Unassembled WGS sequence"/>
</dbReference>
<keyword evidence="1" id="KW-0472">Membrane</keyword>
<sequence length="97" mass="11470">MTGEFHQCFPQEAFTSKCERDRESVALVSHFLCLAVFPREYCQMRIGKNERYLLYSLIICFIYILRLKICGMMKMECVVWQACACRMHVQQHASVFC</sequence>
<feature type="transmembrane region" description="Helical" evidence="1">
    <location>
        <begin position="52"/>
        <end position="69"/>
    </location>
</feature>
<comment type="caution">
    <text evidence="2">The sequence shown here is derived from an EMBL/GenBank/DDBJ whole genome shotgun (WGS) entry which is preliminary data.</text>
</comment>
<evidence type="ECO:0000256" key="1">
    <source>
        <dbReference type="SAM" id="Phobius"/>
    </source>
</evidence>
<keyword evidence="1" id="KW-0812">Transmembrane</keyword>
<dbReference type="STRING" id="411473.RUMCAL_02128"/>
<evidence type="ECO:0000313" key="3">
    <source>
        <dbReference type="Proteomes" id="UP000016662"/>
    </source>
</evidence>
<dbReference type="EMBL" id="AWVF01000265">
    <property type="protein sequence ID" value="ERJ93959.1"/>
    <property type="molecule type" value="Genomic_DNA"/>
</dbReference>
<proteinExistence type="predicted"/>
<accession>U2LWU3</accession>
<protein>
    <submittedName>
        <fullName evidence="2">Uncharacterized protein</fullName>
    </submittedName>
</protein>